<feature type="region of interest" description="Disordered" evidence="1">
    <location>
        <begin position="554"/>
        <end position="579"/>
    </location>
</feature>
<dbReference type="EMBL" id="ML004462">
    <property type="protein sequence ID" value="RKP30266.1"/>
    <property type="molecule type" value="Genomic_DNA"/>
</dbReference>
<dbReference type="GO" id="GO:0001163">
    <property type="term" value="F:RNA polymerase I transcription regulatory region sequence-specific DNA binding"/>
    <property type="evidence" value="ECO:0007669"/>
    <property type="project" value="TreeGrafter"/>
</dbReference>
<dbReference type="Proteomes" id="UP000268321">
    <property type="component" value="Unassembled WGS sequence"/>
</dbReference>
<feature type="region of interest" description="Disordered" evidence="1">
    <location>
        <begin position="777"/>
        <end position="811"/>
    </location>
</feature>
<feature type="compositionally biased region" description="Polar residues" evidence="1">
    <location>
        <begin position="830"/>
        <end position="841"/>
    </location>
</feature>
<protein>
    <recommendedName>
        <fullName evidence="2">RRN6 beta-propeller domain-containing protein</fullName>
    </recommendedName>
</protein>
<dbReference type="InterPro" id="IPR048535">
    <property type="entry name" value="RRN6_beta-prop"/>
</dbReference>
<evidence type="ECO:0000313" key="4">
    <source>
        <dbReference type="Proteomes" id="UP000268321"/>
    </source>
</evidence>
<evidence type="ECO:0000256" key="1">
    <source>
        <dbReference type="SAM" id="MobiDB-lite"/>
    </source>
</evidence>
<name>A0A4P9ZBP1_9ASCO</name>
<evidence type="ECO:0000259" key="2">
    <source>
        <dbReference type="Pfam" id="PF10214"/>
    </source>
</evidence>
<dbReference type="InterPro" id="IPR019350">
    <property type="entry name" value="RNA_pol_I-sp_TIF_RRN6-like"/>
</dbReference>
<dbReference type="GO" id="GO:0001179">
    <property type="term" value="F:RNA polymerase I general transcription initiation factor binding"/>
    <property type="evidence" value="ECO:0007669"/>
    <property type="project" value="TreeGrafter"/>
</dbReference>
<feature type="region of interest" description="Disordered" evidence="1">
    <location>
        <begin position="830"/>
        <end position="853"/>
    </location>
</feature>
<dbReference type="AlphaFoldDB" id="A0A4P9ZBP1"/>
<feature type="compositionally biased region" description="Polar residues" evidence="1">
    <location>
        <begin position="802"/>
        <end position="811"/>
    </location>
</feature>
<dbReference type="Pfam" id="PF10214">
    <property type="entry name" value="Rrn6_beta-prop"/>
    <property type="match status" value="1"/>
</dbReference>
<feature type="compositionally biased region" description="Basic residues" evidence="1">
    <location>
        <begin position="842"/>
        <end position="853"/>
    </location>
</feature>
<reference evidence="4" key="1">
    <citation type="journal article" date="2018" name="Nat. Microbiol.">
        <title>Leveraging single-cell genomics to expand the fungal tree of life.</title>
        <authorList>
            <person name="Ahrendt S.R."/>
            <person name="Quandt C.A."/>
            <person name="Ciobanu D."/>
            <person name="Clum A."/>
            <person name="Salamov A."/>
            <person name="Andreopoulos B."/>
            <person name="Cheng J.F."/>
            <person name="Woyke T."/>
            <person name="Pelin A."/>
            <person name="Henrissat B."/>
            <person name="Reynolds N.K."/>
            <person name="Benny G.L."/>
            <person name="Smith M.E."/>
            <person name="James T.Y."/>
            <person name="Grigoriev I.V."/>
        </authorList>
    </citation>
    <scope>NUCLEOTIDE SEQUENCE [LARGE SCALE GENOMIC DNA]</scope>
    <source>
        <strain evidence="4">Baker2002</strain>
    </source>
</reference>
<sequence length="853" mass="92924">MRTMWPSNPKTGSQLTYGVSGNGTVTAASPSLPRPRICFPRFRAQAPQLYLIDNSTYSCTRPTDPELQQFSLSVYNSFPDMPAAVLAPENVVAALAVEAAPFTEGIALDPTIGPLTAVLELGTGAYADRVRVDGASVRPKAKNNVVGVQAAVFVTACGSVRVAPLLPKKRNVLHAQDAEQLQKWAVDTLPPDVAAEFLVGFPIKQVAVSSLARMVAVRGENQCSFHSVEWSNRPGQKGVRMSHAFSIANTGRAWAQLVFSGRRFALVDVAADIETWTFDCERGTWTATRQLRVDACLYAPLDWSHWKRVCWPEDSDYALLFSRNSAHYVALDGSGVVRRLVTTHYWSHLQDVAIHGDRVFLLTSKEVIWLRTTRKDPFTRLISWKHYLDDTDPSTKLALCPLGGGRSYALSVYSLGTPVVLTYTFGFVDARPCSLRDPYVLFISADRGVAHLALCESSLSAEELPLVNCLAIGPEADVTVSTFCGSENRRFRALLSPVKDAFPGVVASSAPNVFTSKELTQLFRKAGQIDPALSLCVQQMQDLQKGSLLLTGEADRGTQVPGSQPESQANENVRPASRSPEQIDMVQNYAFELGSNMNTLFDDDVSSLALPRYYTLASIAEIIPTEVTDLVEFDSMLHQLKLHCDEQGGHLDFSSMSLFGNFGGAEPSELFSEQLYSFLTEFAIPEASGSASQKAAVVLASCLIRAYSVEMDKRVAELAEEELANCAPGLRDIFGFWEGLDAAESRSDTGENVRLLQKTTQSKKGLLHRALVQSSQAFKAESASPKEETGWDLGGSPGSAEPISSQGSQASDALFMTQFASQDNFGGLPFSSQVSMGSQSIQRRKKKKRGGFA</sequence>
<evidence type="ECO:0000313" key="3">
    <source>
        <dbReference type="EMBL" id="RKP30266.1"/>
    </source>
</evidence>
<dbReference type="GO" id="GO:0070860">
    <property type="term" value="C:RNA polymerase I core factor complex"/>
    <property type="evidence" value="ECO:0007669"/>
    <property type="project" value="TreeGrafter"/>
</dbReference>
<feature type="compositionally biased region" description="Polar residues" evidence="1">
    <location>
        <begin position="560"/>
        <end position="571"/>
    </location>
</feature>
<accession>A0A4P9ZBP1</accession>
<dbReference type="GO" id="GO:0042790">
    <property type="term" value="P:nucleolar large rRNA transcription by RNA polymerase I"/>
    <property type="evidence" value="ECO:0007669"/>
    <property type="project" value="TreeGrafter"/>
</dbReference>
<gene>
    <name evidence="3" type="ORF">METBISCDRAFT_27526</name>
</gene>
<dbReference type="PANTHER" id="PTHR28221">
    <property type="entry name" value="RNA POLYMERASE I-SPECIFIC TRANSCRIPTION INITIATION FACTOR RRN6"/>
    <property type="match status" value="1"/>
</dbReference>
<feature type="domain" description="RRN6 beta-propeller" evidence="2">
    <location>
        <begin position="262"/>
        <end position="441"/>
    </location>
</feature>
<organism evidence="3 4">
    <name type="scientific">Metschnikowia bicuspidata</name>
    <dbReference type="NCBI Taxonomy" id="27322"/>
    <lineage>
        <taxon>Eukaryota</taxon>
        <taxon>Fungi</taxon>
        <taxon>Dikarya</taxon>
        <taxon>Ascomycota</taxon>
        <taxon>Saccharomycotina</taxon>
        <taxon>Pichiomycetes</taxon>
        <taxon>Metschnikowiaceae</taxon>
        <taxon>Metschnikowia</taxon>
    </lineage>
</organism>
<proteinExistence type="predicted"/>
<dbReference type="PANTHER" id="PTHR28221:SF2">
    <property type="entry name" value="RNA POLYMERASE I-SPECIFIC TRANSCRIPTION INITIATION FACTOR RRN6"/>
    <property type="match status" value="1"/>
</dbReference>
<keyword evidence="4" id="KW-1185">Reference proteome</keyword>
<dbReference type="OrthoDB" id="4090074at2759"/>